<comment type="similarity">
    <text evidence="12">Belongs to the cytochrome b561 family.</text>
</comment>
<evidence type="ECO:0000256" key="1">
    <source>
        <dbReference type="ARBA" id="ARBA00001970"/>
    </source>
</evidence>
<evidence type="ECO:0000256" key="8">
    <source>
        <dbReference type="ARBA" id="ARBA00022982"/>
    </source>
</evidence>
<dbReference type="EMBL" id="JAVDWU010000010">
    <property type="protein sequence ID" value="MDR7152195.1"/>
    <property type="molecule type" value="Genomic_DNA"/>
</dbReference>
<evidence type="ECO:0000256" key="10">
    <source>
        <dbReference type="ARBA" id="ARBA00023004"/>
    </source>
</evidence>
<evidence type="ECO:0000256" key="7">
    <source>
        <dbReference type="ARBA" id="ARBA00022723"/>
    </source>
</evidence>
<evidence type="ECO:0000256" key="3">
    <source>
        <dbReference type="ARBA" id="ARBA00022448"/>
    </source>
</evidence>
<comment type="subcellular location">
    <subcellularLocation>
        <location evidence="2">Cell membrane</location>
        <topology evidence="2">Multi-pass membrane protein</topology>
    </subcellularLocation>
</comment>
<feature type="domain" description="Cytochrome b561 bacterial/Ni-hydrogenase" evidence="14">
    <location>
        <begin position="8"/>
        <end position="182"/>
    </location>
</feature>
<reference evidence="15 16" key="1">
    <citation type="submission" date="2023-07" db="EMBL/GenBank/DDBJ databases">
        <title>Sorghum-associated microbial communities from plants grown in Nebraska, USA.</title>
        <authorList>
            <person name="Schachtman D."/>
        </authorList>
    </citation>
    <scope>NUCLEOTIDE SEQUENCE [LARGE SCALE GENOMIC DNA]</scope>
    <source>
        <strain evidence="15 16">4249</strain>
    </source>
</reference>
<accession>A0ABU1WSD8</accession>
<comment type="cofactor">
    <cofactor evidence="1">
        <name>heme b</name>
        <dbReference type="ChEBI" id="CHEBI:60344"/>
    </cofactor>
</comment>
<keyword evidence="7" id="KW-0479">Metal-binding</keyword>
<evidence type="ECO:0000256" key="5">
    <source>
        <dbReference type="ARBA" id="ARBA00022617"/>
    </source>
</evidence>
<protein>
    <submittedName>
        <fullName evidence="15">Cytochrome b561</fullName>
    </submittedName>
</protein>
<gene>
    <name evidence="15" type="ORF">J2W49_004171</name>
</gene>
<evidence type="ECO:0000256" key="6">
    <source>
        <dbReference type="ARBA" id="ARBA00022692"/>
    </source>
</evidence>
<evidence type="ECO:0000256" key="2">
    <source>
        <dbReference type="ARBA" id="ARBA00004651"/>
    </source>
</evidence>
<organism evidence="15 16">
    <name type="scientific">Hydrogenophaga palleronii</name>
    <dbReference type="NCBI Taxonomy" id="65655"/>
    <lineage>
        <taxon>Bacteria</taxon>
        <taxon>Pseudomonadati</taxon>
        <taxon>Pseudomonadota</taxon>
        <taxon>Betaproteobacteria</taxon>
        <taxon>Burkholderiales</taxon>
        <taxon>Comamonadaceae</taxon>
        <taxon>Hydrogenophaga</taxon>
    </lineage>
</organism>
<dbReference type="RefSeq" id="WP_405001057.1">
    <property type="nucleotide sequence ID" value="NZ_JAVDWU010000010.1"/>
</dbReference>
<name>A0ABU1WSD8_9BURK</name>
<evidence type="ECO:0000313" key="15">
    <source>
        <dbReference type="EMBL" id="MDR7152195.1"/>
    </source>
</evidence>
<evidence type="ECO:0000256" key="4">
    <source>
        <dbReference type="ARBA" id="ARBA00022475"/>
    </source>
</evidence>
<proteinExistence type="inferred from homology"/>
<feature type="transmembrane region" description="Helical" evidence="13">
    <location>
        <begin position="149"/>
        <end position="166"/>
    </location>
</feature>
<keyword evidence="3" id="KW-0813">Transport</keyword>
<keyword evidence="6 13" id="KW-0812">Transmembrane</keyword>
<evidence type="ECO:0000256" key="9">
    <source>
        <dbReference type="ARBA" id="ARBA00022989"/>
    </source>
</evidence>
<dbReference type="SUPFAM" id="SSF81342">
    <property type="entry name" value="Transmembrane di-heme cytochromes"/>
    <property type="match status" value="1"/>
</dbReference>
<keyword evidence="8" id="KW-0249">Electron transport</keyword>
<keyword evidence="9 13" id="KW-1133">Transmembrane helix</keyword>
<keyword evidence="11 13" id="KW-0472">Membrane</keyword>
<keyword evidence="5" id="KW-0349">Heme</keyword>
<dbReference type="PANTHER" id="PTHR30529:SF1">
    <property type="entry name" value="CYTOCHROME B561 HOMOLOG 2"/>
    <property type="match status" value="1"/>
</dbReference>
<evidence type="ECO:0000313" key="16">
    <source>
        <dbReference type="Proteomes" id="UP001265700"/>
    </source>
</evidence>
<evidence type="ECO:0000256" key="11">
    <source>
        <dbReference type="ARBA" id="ARBA00023136"/>
    </source>
</evidence>
<sequence>MSSTASTRYHPLSVALHWLLALALVGLFALGLYMEGLSFSPQKLKFYSWHKWFGMLVLTLSFVRLMWRLIQRPPALPRVIEHAMPVWQRWAHHATHGGLYLLFFAVPLLGWAFSSAAGFPIVVFGVLPLPDFVPVSPELADLLKPLHKYAAFAMAALVGLHVAGALKHHFIDRDGLLGRMAWGQR</sequence>
<dbReference type="Proteomes" id="UP001265700">
    <property type="component" value="Unassembled WGS sequence"/>
</dbReference>
<feature type="transmembrane region" description="Helical" evidence="13">
    <location>
        <begin position="12"/>
        <end position="32"/>
    </location>
</feature>
<dbReference type="InterPro" id="IPR052168">
    <property type="entry name" value="Cytochrome_b561_oxidase"/>
</dbReference>
<dbReference type="PANTHER" id="PTHR30529">
    <property type="entry name" value="CYTOCHROME B561"/>
    <property type="match status" value="1"/>
</dbReference>
<dbReference type="Pfam" id="PF01292">
    <property type="entry name" value="Ni_hydr_CYTB"/>
    <property type="match status" value="1"/>
</dbReference>
<keyword evidence="16" id="KW-1185">Reference proteome</keyword>
<keyword evidence="10" id="KW-0408">Iron</keyword>
<feature type="transmembrane region" description="Helical" evidence="13">
    <location>
        <begin position="99"/>
        <end position="129"/>
    </location>
</feature>
<evidence type="ECO:0000256" key="12">
    <source>
        <dbReference type="ARBA" id="ARBA00037975"/>
    </source>
</evidence>
<feature type="transmembrane region" description="Helical" evidence="13">
    <location>
        <begin position="52"/>
        <end position="70"/>
    </location>
</feature>
<keyword evidence="4" id="KW-1003">Cell membrane</keyword>
<dbReference type="Gene3D" id="1.20.950.20">
    <property type="entry name" value="Transmembrane di-heme cytochromes, Chain C"/>
    <property type="match status" value="1"/>
</dbReference>
<comment type="caution">
    <text evidence="15">The sequence shown here is derived from an EMBL/GenBank/DDBJ whole genome shotgun (WGS) entry which is preliminary data.</text>
</comment>
<evidence type="ECO:0000256" key="13">
    <source>
        <dbReference type="SAM" id="Phobius"/>
    </source>
</evidence>
<evidence type="ECO:0000259" key="14">
    <source>
        <dbReference type="Pfam" id="PF01292"/>
    </source>
</evidence>
<dbReference type="InterPro" id="IPR011577">
    <property type="entry name" value="Cyt_b561_bac/Ni-Hgenase"/>
</dbReference>
<dbReference type="InterPro" id="IPR016174">
    <property type="entry name" value="Di-haem_cyt_TM"/>
</dbReference>